<organism evidence="13 14">
    <name type="scientific">Dendrothele bispora (strain CBS 962.96)</name>
    <dbReference type="NCBI Taxonomy" id="1314807"/>
    <lineage>
        <taxon>Eukaryota</taxon>
        <taxon>Fungi</taxon>
        <taxon>Dikarya</taxon>
        <taxon>Basidiomycota</taxon>
        <taxon>Agaricomycotina</taxon>
        <taxon>Agaricomycetes</taxon>
        <taxon>Agaricomycetidae</taxon>
        <taxon>Agaricales</taxon>
        <taxon>Agaricales incertae sedis</taxon>
        <taxon>Dendrothele</taxon>
    </lineage>
</organism>
<dbReference type="Proteomes" id="UP000297245">
    <property type="component" value="Unassembled WGS sequence"/>
</dbReference>
<keyword evidence="4 10" id="KW-0863">Zinc-finger</keyword>
<evidence type="ECO:0000259" key="12">
    <source>
        <dbReference type="PROSITE" id="PS50157"/>
    </source>
</evidence>
<dbReference type="InterPro" id="IPR036236">
    <property type="entry name" value="Znf_C2H2_sf"/>
</dbReference>
<keyword evidence="3" id="KW-0677">Repeat</keyword>
<feature type="compositionally biased region" description="Acidic residues" evidence="11">
    <location>
        <begin position="114"/>
        <end position="130"/>
    </location>
</feature>
<evidence type="ECO:0000256" key="3">
    <source>
        <dbReference type="ARBA" id="ARBA00022737"/>
    </source>
</evidence>
<dbReference type="AlphaFoldDB" id="A0A4S8MAI0"/>
<evidence type="ECO:0000313" key="14">
    <source>
        <dbReference type="Proteomes" id="UP000297245"/>
    </source>
</evidence>
<name>A0A4S8MAI0_DENBC</name>
<dbReference type="GO" id="GO:0000978">
    <property type="term" value="F:RNA polymerase II cis-regulatory region sequence-specific DNA binding"/>
    <property type="evidence" value="ECO:0007669"/>
    <property type="project" value="TreeGrafter"/>
</dbReference>
<dbReference type="PROSITE" id="PS00028">
    <property type="entry name" value="ZINC_FINGER_C2H2_1"/>
    <property type="match status" value="2"/>
</dbReference>
<dbReference type="Gene3D" id="3.30.160.60">
    <property type="entry name" value="Classic Zinc Finger"/>
    <property type="match status" value="2"/>
</dbReference>
<protein>
    <recommendedName>
        <fullName evidence="12">C2H2-type domain-containing protein</fullName>
    </recommendedName>
</protein>
<dbReference type="GO" id="GO:0005634">
    <property type="term" value="C:nucleus"/>
    <property type="evidence" value="ECO:0007669"/>
    <property type="project" value="UniProtKB-SubCell"/>
</dbReference>
<feature type="region of interest" description="Disordered" evidence="11">
    <location>
        <begin position="56"/>
        <end position="137"/>
    </location>
</feature>
<evidence type="ECO:0000256" key="7">
    <source>
        <dbReference type="ARBA" id="ARBA00023163"/>
    </source>
</evidence>
<dbReference type="EMBL" id="ML179122">
    <property type="protein sequence ID" value="THU99280.1"/>
    <property type="molecule type" value="Genomic_DNA"/>
</dbReference>
<accession>A0A4S8MAI0</accession>
<evidence type="ECO:0000256" key="9">
    <source>
        <dbReference type="ARBA" id="ARBA00038474"/>
    </source>
</evidence>
<dbReference type="InterPro" id="IPR013087">
    <property type="entry name" value="Znf_C2H2_type"/>
</dbReference>
<evidence type="ECO:0000256" key="5">
    <source>
        <dbReference type="ARBA" id="ARBA00022833"/>
    </source>
</evidence>
<dbReference type="SMART" id="SM00355">
    <property type="entry name" value="ZnF_C2H2"/>
    <property type="match status" value="2"/>
</dbReference>
<keyword evidence="7" id="KW-0804">Transcription</keyword>
<feature type="compositionally biased region" description="Polar residues" evidence="11">
    <location>
        <begin position="191"/>
        <end position="200"/>
    </location>
</feature>
<gene>
    <name evidence="13" type="ORF">K435DRAFT_719909</name>
</gene>
<keyword evidence="14" id="KW-1185">Reference proteome</keyword>
<keyword evidence="6" id="KW-0805">Transcription regulation</keyword>
<evidence type="ECO:0000256" key="11">
    <source>
        <dbReference type="SAM" id="MobiDB-lite"/>
    </source>
</evidence>
<evidence type="ECO:0000256" key="2">
    <source>
        <dbReference type="ARBA" id="ARBA00022723"/>
    </source>
</evidence>
<evidence type="ECO:0000313" key="13">
    <source>
        <dbReference type="EMBL" id="THU99280.1"/>
    </source>
</evidence>
<feature type="domain" description="C2H2-type" evidence="12">
    <location>
        <begin position="165"/>
        <end position="189"/>
    </location>
</feature>
<evidence type="ECO:0000256" key="1">
    <source>
        <dbReference type="ARBA" id="ARBA00004123"/>
    </source>
</evidence>
<feature type="compositionally biased region" description="Low complexity" evidence="11">
    <location>
        <begin position="60"/>
        <end position="77"/>
    </location>
</feature>
<feature type="compositionally biased region" description="Low complexity" evidence="11">
    <location>
        <begin position="97"/>
        <end position="112"/>
    </location>
</feature>
<reference evidence="13 14" key="1">
    <citation type="journal article" date="2019" name="Nat. Ecol. Evol.">
        <title>Megaphylogeny resolves global patterns of mushroom evolution.</title>
        <authorList>
            <person name="Varga T."/>
            <person name="Krizsan K."/>
            <person name="Foldi C."/>
            <person name="Dima B."/>
            <person name="Sanchez-Garcia M."/>
            <person name="Sanchez-Ramirez S."/>
            <person name="Szollosi G.J."/>
            <person name="Szarkandi J.G."/>
            <person name="Papp V."/>
            <person name="Albert L."/>
            <person name="Andreopoulos W."/>
            <person name="Angelini C."/>
            <person name="Antonin V."/>
            <person name="Barry K.W."/>
            <person name="Bougher N.L."/>
            <person name="Buchanan P."/>
            <person name="Buyck B."/>
            <person name="Bense V."/>
            <person name="Catcheside P."/>
            <person name="Chovatia M."/>
            <person name="Cooper J."/>
            <person name="Damon W."/>
            <person name="Desjardin D."/>
            <person name="Finy P."/>
            <person name="Geml J."/>
            <person name="Haridas S."/>
            <person name="Hughes K."/>
            <person name="Justo A."/>
            <person name="Karasinski D."/>
            <person name="Kautmanova I."/>
            <person name="Kiss B."/>
            <person name="Kocsube S."/>
            <person name="Kotiranta H."/>
            <person name="LaButti K.M."/>
            <person name="Lechner B.E."/>
            <person name="Liimatainen K."/>
            <person name="Lipzen A."/>
            <person name="Lukacs Z."/>
            <person name="Mihaltcheva S."/>
            <person name="Morgado L.N."/>
            <person name="Niskanen T."/>
            <person name="Noordeloos M.E."/>
            <person name="Ohm R.A."/>
            <person name="Ortiz-Santana B."/>
            <person name="Ovrebo C."/>
            <person name="Racz N."/>
            <person name="Riley R."/>
            <person name="Savchenko A."/>
            <person name="Shiryaev A."/>
            <person name="Soop K."/>
            <person name="Spirin V."/>
            <person name="Szebenyi C."/>
            <person name="Tomsovsky M."/>
            <person name="Tulloss R.E."/>
            <person name="Uehling J."/>
            <person name="Grigoriev I.V."/>
            <person name="Vagvolgyi C."/>
            <person name="Papp T."/>
            <person name="Martin F.M."/>
            <person name="Miettinen O."/>
            <person name="Hibbett D.S."/>
            <person name="Nagy L.G."/>
        </authorList>
    </citation>
    <scope>NUCLEOTIDE SEQUENCE [LARGE SCALE GENOMIC DNA]</scope>
    <source>
        <strain evidence="13 14">CBS 962.96</strain>
    </source>
</reference>
<feature type="region of interest" description="Disordered" evidence="11">
    <location>
        <begin position="191"/>
        <end position="359"/>
    </location>
</feature>
<feature type="compositionally biased region" description="Polar residues" evidence="11">
    <location>
        <begin position="78"/>
        <end position="89"/>
    </location>
</feature>
<feature type="compositionally biased region" description="Basic residues" evidence="11">
    <location>
        <begin position="210"/>
        <end position="219"/>
    </location>
</feature>
<dbReference type="Pfam" id="PF00096">
    <property type="entry name" value="zf-C2H2"/>
    <property type="match status" value="2"/>
</dbReference>
<evidence type="ECO:0000256" key="4">
    <source>
        <dbReference type="ARBA" id="ARBA00022771"/>
    </source>
</evidence>
<dbReference type="PANTHER" id="PTHR23233:SF84">
    <property type="entry name" value="FI23031P1"/>
    <property type="match status" value="1"/>
</dbReference>
<dbReference type="InterPro" id="IPR051565">
    <property type="entry name" value="Sal_C2H2-zinc-finger"/>
</dbReference>
<dbReference type="PANTHER" id="PTHR23233">
    <property type="entry name" value="SAL-LIKE PROTEIN"/>
    <property type="match status" value="1"/>
</dbReference>
<dbReference type="GO" id="GO:0000981">
    <property type="term" value="F:DNA-binding transcription factor activity, RNA polymerase II-specific"/>
    <property type="evidence" value="ECO:0007669"/>
    <property type="project" value="TreeGrafter"/>
</dbReference>
<comment type="subcellular location">
    <subcellularLocation>
        <location evidence="1">Nucleus</location>
    </subcellularLocation>
</comment>
<comment type="similarity">
    <text evidence="9">Belongs to the sal C2H2-type zinc-finger protein family.</text>
</comment>
<evidence type="ECO:0000256" key="10">
    <source>
        <dbReference type="PROSITE-ProRule" id="PRU00042"/>
    </source>
</evidence>
<feature type="compositionally biased region" description="Polar residues" evidence="11">
    <location>
        <begin position="349"/>
        <end position="358"/>
    </location>
</feature>
<feature type="domain" description="C2H2-type" evidence="12">
    <location>
        <begin position="137"/>
        <end position="164"/>
    </location>
</feature>
<keyword evidence="5" id="KW-0862">Zinc</keyword>
<evidence type="ECO:0000256" key="8">
    <source>
        <dbReference type="ARBA" id="ARBA00023242"/>
    </source>
</evidence>
<dbReference type="PROSITE" id="PS50157">
    <property type="entry name" value="ZINC_FINGER_C2H2_2"/>
    <property type="match status" value="2"/>
</dbReference>
<dbReference type="GO" id="GO:0008270">
    <property type="term" value="F:zinc ion binding"/>
    <property type="evidence" value="ECO:0007669"/>
    <property type="project" value="UniProtKB-KW"/>
</dbReference>
<sequence length="368" mass="40371">MNHSSASSPPVLPSIHEMFPEHLLSVPPSVRLSIMATVKKSSLGIVTNDFSNRSGHAARALSSNHPAPPSSSTASRSTINGVHRSTSKFTDLPEVESSLPQSTSPSSSISPSWVDDDVGEPEVDEGDDTTADTGKKHRCPRCFKRFNRPSSLRIHENTHTGETPFQCPYPGCGRMFNVNSNMRRHYRNHVTAANSSSHGSEVQIDPRLLPRQRGKRNAKRSMPELTANWAGSSSSSTSSHLSAPMPVLKKAQWPSRSLDDMHTQDWSDTASDSTDDNMDVDTDKFHPNPNSVADRSPSQSKPTPSSFNYPVYVSRNGRPNRAPPNIIYGSPPCEDSHPRANHAKHGQRRTSPTQSPRNSLYAIANLIR</sequence>
<evidence type="ECO:0000256" key="6">
    <source>
        <dbReference type="ARBA" id="ARBA00023015"/>
    </source>
</evidence>
<feature type="compositionally biased region" description="Polar residues" evidence="11">
    <location>
        <begin position="288"/>
        <end position="308"/>
    </location>
</feature>
<proteinExistence type="inferred from homology"/>
<keyword evidence="8" id="KW-0539">Nucleus</keyword>
<feature type="compositionally biased region" description="Low complexity" evidence="11">
    <location>
        <begin position="232"/>
        <end position="242"/>
    </location>
</feature>
<dbReference type="SUPFAM" id="SSF57667">
    <property type="entry name" value="beta-beta-alpha zinc fingers"/>
    <property type="match status" value="1"/>
</dbReference>
<feature type="compositionally biased region" description="Basic residues" evidence="11">
    <location>
        <begin position="339"/>
        <end position="348"/>
    </location>
</feature>
<dbReference type="OrthoDB" id="6077919at2759"/>
<keyword evidence="2" id="KW-0479">Metal-binding</keyword>